<dbReference type="InterPro" id="IPR029071">
    <property type="entry name" value="Ubiquitin-like_domsf"/>
</dbReference>
<keyword evidence="4" id="KW-1185">Reference proteome</keyword>
<dbReference type="InterPro" id="IPR039732">
    <property type="entry name" value="Hub1/Ubl5"/>
</dbReference>
<keyword evidence="2" id="KW-0833">Ubl conjugation pathway</keyword>
<evidence type="ECO:0000313" key="4">
    <source>
        <dbReference type="Proteomes" id="UP001152836"/>
    </source>
</evidence>
<accession>A0AAU9ZVK1</accession>
<dbReference type="Gene3D" id="3.10.20.90">
    <property type="entry name" value="Phosphatidylinositol 3-kinase Catalytic Subunit, Chain A, domain 1"/>
    <property type="match status" value="1"/>
</dbReference>
<gene>
    <name evidence="3" type="primary">Ubl5</name>
    <name evidence="3" type="ORF">PHOROB_LOCUS11798</name>
</gene>
<organism evidence="3 4">
    <name type="scientific">Phodopus roborovskii</name>
    <name type="common">Roborovski's desert hamster</name>
    <name type="synonym">Cricetulus roborovskii</name>
    <dbReference type="NCBI Taxonomy" id="109678"/>
    <lineage>
        <taxon>Eukaryota</taxon>
        <taxon>Metazoa</taxon>
        <taxon>Chordata</taxon>
        <taxon>Craniata</taxon>
        <taxon>Vertebrata</taxon>
        <taxon>Euteleostomi</taxon>
        <taxon>Mammalia</taxon>
        <taxon>Eutheria</taxon>
        <taxon>Euarchontoglires</taxon>
        <taxon>Glires</taxon>
        <taxon>Rodentia</taxon>
        <taxon>Myomorpha</taxon>
        <taxon>Muroidea</taxon>
        <taxon>Cricetidae</taxon>
        <taxon>Cricetinae</taxon>
        <taxon>Phodopus</taxon>
    </lineage>
</organism>
<comment type="caution">
    <text evidence="3">The sequence shown here is derived from an EMBL/GenBank/DDBJ whole genome shotgun (WGS) entry which is preliminary data.</text>
</comment>
<dbReference type="Proteomes" id="UP001152836">
    <property type="component" value="Unassembled WGS sequence"/>
</dbReference>
<dbReference type="SUPFAM" id="SSF54236">
    <property type="entry name" value="Ubiquitin-like"/>
    <property type="match status" value="1"/>
</dbReference>
<dbReference type="SMR" id="A0AAU9ZVK1"/>
<proteinExistence type="predicted"/>
<dbReference type="PANTHER" id="PTHR13042">
    <property type="entry name" value="UBIQUITIN-LIKE PROTEIN 5"/>
    <property type="match status" value="1"/>
</dbReference>
<evidence type="ECO:0000256" key="2">
    <source>
        <dbReference type="ARBA" id="ARBA00022786"/>
    </source>
</evidence>
<evidence type="ECO:0000313" key="3">
    <source>
        <dbReference type="EMBL" id="CAH6855568.1"/>
    </source>
</evidence>
<evidence type="ECO:0000256" key="1">
    <source>
        <dbReference type="ARBA" id="ARBA00021360"/>
    </source>
</evidence>
<dbReference type="EMBL" id="CALSGD010001501">
    <property type="protein sequence ID" value="CAH6855568.1"/>
    <property type="molecule type" value="Genomic_DNA"/>
</dbReference>
<sequence length="47" mass="5400">MIEVVCNDRLGKKVRVKCNTDDTIGDLKKLIAAQTGTRWNKIVLKKW</sequence>
<protein>
    <recommendedName>
        <fullName evidence="1">Ubiquitin-like protein 5</fullName>
    </recommendedName>
</protein>
<name>A0AAU9ZVK1_PHORO</name>
<dbReference type="AlphaFoldDB" id="A0AAU9ZVK1"/>
<reference evidence="3" key="1">
    <citation type="submission" date="2022-06" db="EMBL/GenBank/DDBJ databases">
        <authorList>
            <person name="Andreotti S."/>
            <person name="Wyler E."/>
        </authorList>
    </citation>
    <scope>NUCLEOTIDE SEQUENCE</scope>
</reference>